<feature type="chain" id="PRO_5007283910" evidence="3">
    <location>
        <begin position="24"/>
        <end position="276"/>
    </location>
</feature>
<name>A0A131XM82_9ACAR</name>
<dbReference type="InterPro" id="IPR002919">
    <property type="entry name" value="TIL_dom"/>
</dbReference>
<evidence type="ECO:0000256" key="3">
    <source>
        <dbReference type="SAM" id="SignalP"/>
    </source>
</evidence>
<evidence type="ECO:0000256" key="2">
    <source>
        <dbReference type="ARBA" id="ARBA00023157"/>
    </source>
</evidence>
<keyword evidence="3" id="KW-0732">Signal</keyword>
<dbReference type="GO" id="GO:0030414">
    <property type="term" value="F:peptidase inhibitor activity"/>
    <property type="evidence" value="ECO:0007669"/>
    <property type="project" value="UniProtKB-KW"/>
</dbReference>
<dbReference type="Gene3D" id="2.10.25.10">
    <property type="entry name" value="Laminin"/>
    <property type="match status" value="4"/>
</dbReference>
<evidence type="ECO:0000313" key="5">
    <source>
        <dbReference type="EMBL" id="JAP67667.1"/>
    </source>
</evidence>
<sequence>MEVTALRFLCLGDLCLCLEYACAIYKCGPLERPVRRSPRTDRFCKPWLTMQTELQKLRRGVCQNGYVRNTWGHCIKESECMQCIYKRNEDYNQCSTACPAICGEVPTHLCTLQCVVGCACARGFVLLHQNGPCISIRQCMTECPRRNQYFTPCRSPCPATCANPFPSNCPKYCAGEGCVCKPGFLALHLEPLVCVRPEQCPGFPGTCPGVNQVYTTCMSRCPATCWDKEPRMCAAVCSGTGCVCKPGFVIAGSNPLVCVHPAQCAAFRNTSNFIHT</sequence>
<dbReference type="AlphaFoldDB" id="A0A131XM82"/>
<evidence type="ECO:0000259" key="4">
    <source>
        <dbReference type="Pfam" id="PF01826"/>
    </source>
</evidence>
<dbReference type="PANTHER" id="PTHR23259">
    <property type="entry name" value="RIDDLE"/>
    <property type="match status" value="1"/>
</dbReference>
<keyword evidence="2" id="KW-1015">Disulfide bond</keyword>
<proteinExistence type="evidence at transcript level"/>
<protein>
    <submittedName>
        <fullName evidence="5">Putative tick til 31</fullName>
    </submittedName>
</protein>
<accession>A0A131XM82</accession>
<dbReference type="EMBL" id="GEFH01000914">
    <property type="protein sequence ID" value="JAP67667.1"/>
    <property type="molecule type" value="mRNA"/>
</dbReference>
<feature type="domain" description="TIL" evidence="4">
    <location>
        <begin position="210"/>
        <end position="264"/>
    </location>
</feature>
<dbReference type="SUPFAM" id="SSF57567">
    <property type="entry name" value="Serine protease inhibitors"/>
    <property type="match status" value="3"/>
</dbReference>
<dbReference type="InterPro" id="IPR036084">
    <property type="entry name" value="Ser_inhib-like_sf"/>
</dbReference>
<dbReference type="InterPro" id="IPR051368">
    <property type="entry name" value="SerProtInhib-TIL_Domain"/>
</dbReference>
<feature type="domain" description="TIL" evidence="4">
    <location>
        <begin position="86"/>
        <end position="139"/>
    </location>
</feature>
<dbReference type="CDD" id="cd19941">
    <property type="entry name" value="TIL"/>
    <property type="match status" value="3"/>
</dbReference>
<feature type="signal peptide" evidence="3">
    <location>
        <begin position="1"/>
        <end position="23"/>
    </location>
</feature>
<reference evidence="5" key="1">
    <citation type="journal article" date="2017" name="Ticks Tick Borne Dis.">
        <title>An insight into the sialome of Hyalomma excavatum.</title>
        <authorList>
            <person name="Ribeiro J.M."/>
            <person name="Slovak M."/>
            <person name="Francischetti I.M."/>
        </authorList>
    </citation>
    <scope>NUCLEOTIDE SEQUENCE</scope>
    <source>
        <strain evidence="5">Samish</strain>
        <tissue evidence="5">Salivary glands</tissue>
    </source>
</reference>
<evidence type="ECO:0000256" key="1">
    <source>
        <dbReference type="ARBA" id="ARBA00022690"/>
    </source>
</evidence>
<organism evidence="5">
    <name type="scientific">Hyalomma excavatum</name>
    <dbReference type="NCBI Taxonomy" id="257692"/>
    <lineage>
        <taxon>Eukaryota</taxon>
        <taxon>Metazoa</taxon>
        <taxon>Ecdysozoa</taxon>
        <taxon>Arthropoda</taxon>
        <taxon>Chelicerata</taxon>
        <taxon>Arachnida</taxon>
        <taxon>Acari</taxon>
        <taxon>Parasitiformes</taxon>
        <taxon>Ixodida</taxon>
        <taxon>Ixodoidea</taxon>
        <taxon>Ixodidae</taxon>
        <taxon>Hyalomminae</taxon>
        <taxon>Hyalomma</taxon>
    </lineage>
</organism>
<feature type="domain" description="TIL" evidence="4">
    <location>
        <begin position="145"/>
        <end position="200"/>
    </location>
</feature>
<keyword evidence="1" id="KW-0646">Protease inhibitor</keyword>
<dbReference type="PANTHER" id="PTHR23259:SF70">
    <property type="entry name" value="ACCESSORY GLAND PROTEIN ACP62F-RELATED"/>
    <property type="match status" value="1"/>
</dbReference>
<dbReference type="Pfam" id="PF01826">
    <property type="entry name" value="TIL"/>
    <property type="match status" value="3"/>
</dbReference>